<keyword evidence="3" id="KW-1185">Reference proteome</keyword>
<gene>
    <name evidence="2" type="ORF">HW556_03930</name>
</gene>
<reference evidence="2 3" key="1">
    <citation type="submission" date="2020-05" db="EMBL/GenBank/DDBJ databases">
        <title>Hymenobacter terrestris sp. nov. and Hymenobacter lapidiphilus sp. nov., isolated from regoliths in Antarctica.</title>
        <authorList>
            <person name="Sedlacek I."/>
            <person name="Pantucek R."/>
            <person name="Zeman M."/>
            <person name="Holochova P."/>
            <person name="Kralova S."/>
            <person name="Stankova E."/>
            <person name="Sedo O."/>
            <person name="Micenkova L."/>
            <person name="Svec P."/>
            <person name="Gupta V."/>
            <person name="Sood U."/>
            <person name="Korpole U.S."/>
            <person name="Lal R."/>
        </authorList>
    </citation>
    <scope>NUCLEOTIDE SEQUENCE [LARGE SCALE GENOMIC DNA]</scope>
    <source>
        <strain evidence="2 3">P5252</strain>
    </source>
</reference>
<evidence type="ECO:0000313" key="2">
    <source>
        <dbReference type="EMBL" id="NVO84023.1"/>
    </source>
</evidence>
<dbReference type="EMBL" id="JABKAV010000006">
    <property type="protein sequence ID" value="NVO84023.1"/>
    <property type="molecule type" value="Genomic_DNA"/>
</dbReference>
<dbReference type="RefSeq" id="WP_176898170.1">
    <property type="nucleotide sequence ID" value="NZ_JABKAV010000006.1"/>
</dbReference>
<evidence type="ECO:0000313" key="3">
    <source>
        <dbReference type="Proteomes" id="UP000626554"/>
    </source>
</evidence>
<dbReference type="Proteomes" id="UP000626554">
    <property type="component" value="Unassembled WGS sequence"/>
</dbReference>
<comment type="caution">
    <text evidence="2">The sequence shown here is derived from an EMBL/GenBank/DDBJ whole genome shotgun (WGS) entry which is preliminary data.</text>
</comment>
<feature type="coiled-coil region" evidence="1">
    <location>
        <begin position="70"/>
        <end position="97"/>
    </location>
</feature>
<accession>A0ABX2PZB9</accession>
<keyword evidence="1" id="KW-0175">Coiled coil</keyword>
<name>A0ABX2PZB9_9BACT</name>
<protein>
    <recommendedName>
        <fullName evidence="4">MerR family transcriptional regulator</fullName>
    </recommendedName>
</protein>
<dbReference type="Gene3D" id="1.10.1660.10">
    <property type="match status" value="1"/>
</dbReference>
<proteinExistence type="predicted"/>
<sequence length="114" mass="12853">MEAAIITITFRECGVRYGLSETEVREFVRFGLLHSAPDMPDAVREEPERVARLARLYQELGLGKASLDVVLNMHRQLEQLQQEVRRQQARVQQLEAFLGGSAPLLDFDSQGPAS</sequence>
<evidence type="ECO:0008006" key="4">
    <source>
        <dbReference type="Google" id="ProtNLM"/>
    </source>
</evidence>
<organism evidence="2 3">
    <name type="scientific">Hymenobacter terrestris</name>
    <dbReference type="NCBI Taxonomy" id="2748310"/>
    <lineage>
        <taxon>Bacteria</taxon>
        <taxon>Pseudomonadati</taxon>
        <taxon>Bacteroidota</taxon>
        <taxon>Cytophagia</taxon>
        <taxon>Cytophagales</taxon>
        <taxon>Hymenobacteraceae</taxon>
        <taxon>Hymenobacter</taxon>
    </lineage>
</organism>
<dbReference type="Pfam" id="PF13591">
    <property type="entry name" value="MerR_2"/>
    <property type="match status" value="1"/>
</dbReference>
<evidence type="ECO:0000256" key="1">
    <source>
        <dbReference type="SAM" id="Coils"/>
    </source>
</evidence>